<keyword evidence="1" id="KW-0378">Hydrolase</keyword>
<dbReference type="InterPro" id="IPR038765">
    <property type="entry name" value="Papain-like_cys_pep_sf"/>
</dbReference>
<dbReference type="PROSITE" id="PS00973">
    <property type="entry name" value="USP_2"/>
    <property type="match status" value="1"/>
</dbReference>
<accession>A0A7J6CWA1</accession>
<dbReference type="InterPro" id="IPR050164">
    <property type="entry name" value="Peptidase_C19"/>
</dbReference>
<reference evidence="5 6" key="1">
    <citation type="submission" date="2020-04" db="EMBL/GenBank/DDBJ databases">
        <title>Chromosome-level genome assembly of a cyprinid fish Onychostoma macrolepis by integration of Nanopore Sequencing, Bionano and Hi-C technology.</title>
        <authorList>
            <person name="Wang D."/>
        </authorList>
    </citation>
    <scope>NUCLEOTIDE SEQUENCE [LARGE SCALE GENOMIC DNA]</scope>
    <source>
        <strain evidence="5">SWU-2019</strain>
        <tissue evidence="5">Muscle</tissue>
    </source>
</reference>
<evidence type="ECO:0000256" key="3">
    <source>
        <dbReference type="SAM" id="MobiDB-lite"/>
    </source>
</evidence>
<evidence type="ECO:0000313" key="6">
    <source>
        <dbReference type="Proteomes" id="UP000579812"/>
    </source>
</evidence>
<dbReference type="EMBL" id="JAAMOB010000007">
    <property type="protein sequence ID" value="KAF4111627.1"/>
    <property type="molecule type" value="Genomic_DNA"/>
</dbReference>
<feature type="compositionally biased region" description="Polar residues" evidence="3">
    <location>
        <begin position="87"/>
        <end position="112"/>
    </location>
</feature>
<dbReference type="GO" id="GO:0004843">
    <property type="term" value="F:cysteine-type deubiquitinase activity"/>
    <property type="evidence" value="ECO:0007669"/>
    <property type="project" value="UniProtKB-UniRule"/>
</dbReference>
<name>A0A7J6CWA1_9TELE</name>
<keyword evidence="1" id="KW-0833">Ubl conjugation pathway</keyword>
<organism evidence="5 6">
    <name type="scientific">Onychostoma macrolepis</name>
    <dbReference type="NCBI Taxonomy" id="369639"/>
    <lineage>
        <taxon>Eukaryota</taxon>
        <taxon>Metazoa</taxon>
        <taxon>Chordata</taxon>
        <taxon>Craniata</taxon>
        <taxon>Vertebrata</taxon>
        <taxon>Euteleostomi</taxon>
        <taxon>Actinopterygii</taxon>
        <taxon>Neopterygii</taxon>
        <taxon>Teleostei</taxon>
        <taxon>Ostariophysi</taxon>
        <taxon>Cypriniformes</taxon>
        <taxon>Cyprinidae</taxon>
        <taxon>Acrossocheilinae</taxon>
        <taxon>Onychostoma</taxon>
    </lineage>
</organism>
<dbReference type="SUPFAM" id="SSF54001">
    <property type="entry name" value="Cysteine proteinases"/>
    <property type="match status" value="1"/>
</dbReference>
<dbReference type="PROSITE" id="PS50235">
    <property type="entry name" value="USP_3"/>
    <property type="match status" value="1"/>
</dbReference>
<dbReference type="PANTHER" id="PTHR24006:SF915">
    <property type="entry name" value="UBIQUITIN CARBOXYL-TERMINAL HYDROLASE-RELATED"/>
    <property type="match status" value="1"/>
</dbReference>
<evidence type="ECO:0000256" key="1">
    <source>
        <dbReference type="RuleBase" id="RU366025"/>
    </source>
</evidence>
<dbReference type="InterPro" id="IPR028889">
    <property type="entry name" value="USP"/>
</dbReference>
<feature type="coiled-coil region" evidence="2">
    <location>
        <begin position="223"/>
        <end position="257"/>
    </location>
</feature>
<feature type="compositionally biased region" description="Polar residues" evidence="3">
    <location>
        <begin position="150"/>
        <end position="160"/>
    </location>
</feature>
<keyword evidence="1" id="KW-0645">Protease</keyword>
<feature type="domain" description="USP" evidence="4">
    <location>
        <begin position="259"/>
        <end position="556"/>
    </location>
</feature>
<dbReference type="EC" id="3.4.19.12" evidence="1"/>
<evidence type="ECO:0000256" key="2">
    <source>
        <dbReference type="SAM" id="Coils"/>
    </source>
</evidence>
<dbReference type="Proteomes" id="UP000579812">
    <property type="component" value="Unassembled WGS sequence"/>
</dbReference>
<feature type="compositionally biased region" description="Low complexity" evidence="3">
    <location>
        <begin position="57"/>
        <end position="66"/>
    </location>
</feature>
<dbReference type="GO" id="GO:0006508">
    <property type="term" value="P:proteolysis"/>
    <property type="evidence" value="ECO:0007669"/>
    <property type="project" value="UniProtKB-KW"/>
</dbReference>
<keyword evidence="1" id="KW-0788">Thiol protease</keyword>
<feature type="region of interest" description="Disordered" evidence="3">
    <location>
        <begin position="87"/>
        <end position="190"/>
    </location>
</feature>
<comment type="similarity">
    <text evidence="1">Belongs to the peptidase C19 family.</text>
</comment>
<dbReference type="Gene3D" id="3.90.70.10">
    <property type="entry name" value="Cysteine proteinases"/>
    <property type="match status" value="1"/>
</dbReference>
<evidence type="ECO:0000313" key="5">
    <source>
        <dbReference type="EMBL" id="KAF4111627.1"/>
    </source>
</evidence>
<proteinExistence type="inferred from homology"/>
<keyword evidence="6" id="KW-1185">Reference proteome</keyword>
<dbReference type="GO" id="GO:0005829">
    <property type="term" value="C:cytosol"/>
    <property type="evidence" value="ECO:0007669"/>
    <property type="project" value="TreeGrafter"/>
</dbReference>
<sequence>MVWLVKNLVRAVHQSDEKMDKNPKKEKKKRVKLALCSSVDVMDSSSAAPEDRDKPPSSSSSSSSSSGKRRFKGLRRFFCRMLSFCGVSSSSEQDKTSSIQTQKTSDDSSAVGRSSEELQEVDLLTADQKKEAVGVVPPDSSSSADVRSSEQTASELQTEIQETEPVTVVEGTKPPSLSVDGPSSADRVSAQETKPFTDAALSFETIDVERLVELLASFGVQWHDLSKDSLKELLKSLEEQEEASEEKSAEEDDADQAALGLPNLGNTCYMNSVIQCLLSVSPFREDLLSQQENHTDSATLLRALTDLHMSRMDSSDSDLKETHLAKVKSYIESHFPVFKGHCQQDAHEFFMACLSRLKEESMSLRSSHPSYTCPVSSMEFKLRSERTCNSCGLMKSFTEESNCLSLVIGPHASLTDSLQQYMNASFIDCVCSLCGGPQASETLKFLSLPRVLVLLVQRFDFTSSMIKLKNRLEIPEELTLSCVKEAPVVISSQYRLSAVVSHAGSHLFFGHYISQIRERREDGWLRCSDASVRRSSWSEVSEDAGDNGYLLFYVKRSFIP</sequence>
<dbReference type="PROSITE" id="PS00972">
    <property type="entry name" value="USP_1"/>
    <property type="match status" value="1"/>
</dbReference>
<feature type="compositionally biased region" description="Low complexity" evidence="3">
    <location>
        <begin position="133"/>
        <end position="146"/>
    </location>
</feature>
<feature type="region of interest" description="Disordered" evidence="3">
    <location>
        <begin position="13"/>
        <end position="69"/>
    </location>
</feature>
<comment type="caution">
    <text evidence="5">The sequence shown here is derived from an EMBL/GenBank/DDBJ whole genome shotgun (WGS) entry which is preliminary data.</text>
</comment>
<dbReference type="PANTHER" id="PTHR24006">
    <property type="entry name" value="UBIQUITIN CARBOXYL-TERMINAL HYDROLASE"/>
    <property type="match status" value="1"/>
</dbReference>
<gene>
    <name evidence="5" type="ORF">G5714_008658</name>
</gene>
<dbReference type="InterPro" id="IPR018200">
    <property type="entry name" value="USP_CS"/>
</dbReference>
<protein>
    <recommendedName>
        <fullName evidence="1">Ubiquitin carboxyl-terminal hydrolase</fullName>
        <ecNumber evidence="1">3.4.19.12</ecNumber>
    </recommendedName>
</protein>
<dbReference type="Pfam" id="PF00443">
    <property type="entry name" value="UCH"/>
    <property type="match status" value="1"/>
</dbReference>
<comment type="catalytic activity">
    <reaction evidence="1">
        <text>Thiol-dependent hydrolysis of ester, thioester, amide, peptide and isopeptide bonds formed by the C-terminal Gly of ubiquitin (a 76-residue protein attached to proteins as an intracellular targeting signal).</text>
        <dbReference type="EC" id="3.4.19.12"/>
    </reaction>
</comment>
<dbReference type="AlphaFoldDB" id="A0A7J6CWA1"/>
<dbReference type="InterPro" id="IPR001394">
    <property type="entry name" value="Peptidase_C19_UCH"/>
</dbReference>
<dbReference type="GO" id="GO:0000082">
    <property type="term" value="P:G1/S transition of mitotic cell cycle"/>
    <property type="evidence" value="ECO:0007669"/>
    <property type="project" value="TreeGrafter"/>
</dbReference>
<dbReference type="GO" id="GO:0016579">
    <property type="term" value="P:protein deubiquitination"/>
    <property type="evidence" value="ECO:0007669"/>
    <property type="project" value="InterPro"/>
</dbReference>
<dbReference type="GO" id="GO:0005634">
    <property type="term" value="C:nucleus"/>
    <property type="evidence" value="ECO:0007669"/>
    <property type="project" value="TreeGrafter"/>
</dbReference>
<evidence type="ECO:0000259" key="4">
    <source>
        <dbReference type="PROSITE" id="PS50235"/>
    </source>
</evidence>
<keyword evidence="2" id="KW-0175">Coiled coil</keyword>
<feature type="compositionally biased region" description="Low complexity" evidence="3">
    <location>
        <begin position="37"/>
        <end position="48"/>
    </location>
</feature>
<feature type="compositionally biased region" description="Basic and acidic residues" evidence="3">
    <location>
        <begin position="13"/>
        <end position="23"/>
    </location>
</feature>
<dbReference type="CDD" id="cd02257">
    <property type="entry name" value="Peptidase_C19"/>
    <property type="match status" value="1"/>
</dbReference>